<dbReference type="AlphaFoldDB" id="A0A9N9S978"/>
<evidence type="ECO:0000313" key="2">
    <source>
        <dbReference type="EMBL" id="CAG9810607.1"/>
    </source>
</evidence>
<dbReference type="EMBL" id="OU895880">
    <property type="protein sequence ID" value="CAG9810607.1"/>
    <property type="molecule type" value="Genomic_DNA"/>
</dbReference>
<keyword evidence="3" id="KW-1185">Reference proteome</keyword>
<feature type="transmembrane region" description="Helical" evidence="1">
    <location>
        <begin position="32"/>
        <end position="51"/>
    </location>
</feature>
<name>A0A9N9S978_9DIPT</name>
<feature type="transmembrane region" description="Helical" evidence="1">
    <location>
        <begin position="114"/>
        <end position="133"/>
    </location>
</feature>
<reference evidence="2" key="2">
    <citation type="submission" date="2022-10" db="EMBL/GenBank/DDBJ databases">
        <authorList>
            <consortium name="ENA_rothamsted_submissions"/>
            <consortium name="culmorum"/>
            <person name="King R."/>
        </authorList>
    </citation>
    <scope>NUCLEOTIDE SEQUENCE</scope>
</reference>
<dbReference type="Proteomes" id="UP001153620">
    <property type="component" value="Chromosome 4"/>
</dbReference>
<feature type="transmembrane region" description="Helical" evidence="1">
    <location>
        <begin position="87"/>
        <end position="107"/>
    </location>
</feature>
<keyword evidence="1" id="KW-1133">Transmembrane helix</keyword>
<sequence length="182" mass="21379">MKIFLKFFHSFLCKMAKFPVVKKFLCIFDLQNSIYFISIFNIVFCCFLIYVDANELIHRVEEYKKSLDLGGDKDDSDWFTLLQVSKIVIYIFTITANILLCCGNFIIKDICCSLTFYVMSIIVAVMTLASGLYHILPHYIGFSIANIYFVVCVYSLEMNLMERKEMKKAREQEFDRDRMKGF</sequence>
<feature type="transmembrane region" description="Helical" evidence="1">
    <location>
        <begin position="139"/>
        <end position="160"/>
    </location>
</feature>
<proteinExistence type="predicted"/>
<keyword evidence="1" id="KW-0812">Transmembrane</keyword>
<accession>A0A9N9S978</accession>
<organism evidence="2 3">
    <name type="scientific">Chironomus riparius</name>
    <dbReference type="NCBI Taxonomy" id="315576"/>
    <lineage>
        <taxon>Eukaryota</taxon>
        <taxon>Metazoa</taxon>
        <taxon>Ecdysozoa</taxon>
        <taxon>Arthropoda</taxon>
        <taxon>Hexapoda</taxon>
        <taxon>Insecta</taxon>
        <taxon>Pterygota</taxon>
        <taxon>Neoptera</taxon>
        <taxon>Endopterygota</taxon>
        <taxon>Diptera</taxon>
        <taxon>Nematocera</taxon>
        <taxon>Chironomoidea</taxon>
        <taxon>Chironomidae</taxon>
        <taxon>Chironominae</taxon>
        <taxon>Chironomus</taxon>
    </lineage>
</organism>
<keyword evidence="1" id="KW-0472">Membrane</keyword>
<evidence type="ECO:0000313" key="3">
    <source>
        <dbReference type="Proteomes" id="UP001153620"/>
    </source>
</evidence>
<protein>
    <submittedName>
        <fullName evidence="2">Uncharacterized protein</fullName>
    </submittedName>
</protein>
<evidence type="ECO:0000256" key="1">
    <source>
        <dbReference type="SAM" id="Phobius"/>
    </source>
</evidence>
<reference evidence="2" key="1">
    <citation type="submission" date="2022-01" db="EMBL/GenBank/DDBJ databases">
        <authorList>
            <person name="King R."/>
        </authorList>
    </citation>
    <scope>NUCLEOTIDE SEQUENCE</scope>
</reference>
<gene>
    <name evidence="2" type="ORF">CHIRRI_LOCUS13420</name>
</gene>